<dbReference type="InterPro" id="IPR008144">
    <property type="entry name" value="Guanylate_kin-like_dom"/>
</dbReference>
<name>A0A813QI64_9BILA</name>
<accession>A0A813QI64</accession>
<dbReference type="Proteomes" id="UP000663879">
    <property type="component" value="Unassembled WGS sequence"/>
</dbReference>
<dbReference type="SUPFAM" id="SSF52540">
    <property type="entry name" value="P-loop containing nucleoside triphosphate hydrolases"/>
    <property type="match status" value="1"/>
</dbReference>
<dbReference type="InterPro" id="IPR036034">
    <property type="entry name" value="PDZ_sf"/>
</dbReference>
<dbReference type="SUPFAM" id="SSF50156">
    <property type="entry name" value="PDZ domain-like"/>
    <property type="match status" value="1"/>
</dbReference>
<dbReference type="Gene3D" id="2.30.30.40">
    <property type="entry name" value="SH3 Domains"/>
    <property type="match status" value="1"/>
</dbReference>
<dbReference type="AlphaFoldDB" id="A0A813QI64"/>
<evidence type="ECO:0008006" key="10">
    <source>
        <dbReference type="Google" id="ProtNLM"/>
    </source>
</evidence>
<proteinExistence type="inferred from homology"/>
<comment type="similarity">
    <text evidence="1">Belongs to the MAGUK family.</text>
</comment>
<dbReference type="Gene3D" id="2.30.42.10">
    <property type="match status" value="1"/>
</dbReference>
<feature type="region of interest" description="Disordered" evidence="4">
    <location>
        <begin position="49"/>
        <end position="75"/>
    </location>
</feature>
<dbReference type="InterPro" id="IPR035601">
    <property type="entry name" value="MPP5_SH3"/>
</dbReference>
<dbReference type="Gene3D" id="3.40.50.300">
    <property type="entry name" value="P-loop containing nucleotide triphosphate hydrolases"/>
    <property type="match status" value="1"/>
</dbReference>
<dbReference type="InterPro" id="IPR050716">
    <property type="entry name" value="MAGUK"/>
</dbReference>
<dbReference type="Pfam" id="PF00595">
    <property type="entry name" value="PDZ"/>
    <property type="match status" value="1"/>
</dbReference>
<dbReference type="InterPro" id="IPR001452">
    <property type="entry name" value="SH3_domain"/>
</dbReference>
<dbReference type="PROSITE" id="PS50052">
    <property type="entry name" value="GUANYLATE_KINASE_2"/>
    <property type="match status" value="1"/>
</dbReference>
<feature type="compositionally biased region" description="Basic and acidic residues" evidence="4">
    <location>
        <begin position="141"/>
        <end position="168"/>
    </location>
</feature>
<dbReference type="PROSITE" id="PS50002">
    <property type="entry name" value="SH3"/>
    <property type="match status" value="1"/>
</dbReference>
<feature type="compositionally biased region" description="Low complexity" evidence="4">
    <location>
        <begin position="53"/>
        <end position="75"/>
    </location>
</feature>
<keyword evidence="2 3" id="KW-0728">SH3 domain</keyword>
<organism evidence="8 9">
    <name type="scientific">Brachionus calyciflorus</name>
    <dbReference type="NCBI Taxonomy" id="104777"/>
    <lineage>
        <taxon>Eukaryota</taxon>
        <taxon>Metazoa</taxon>
        <taxon>Spiralia</taxon>
        <taxon>Gnathifera</taxon>
        <taxon>Rotifera</taxon>
        <taxon>Eurotatoria</taxon>
        <taxon>Monogononta</taxon>
        <taxon>Pseudotrocha</taxon>
        <taxon>Ploima</taxon>
        <taxon>Brachionidae</taxon>
        <taxon>Brachionus</taxon>
    </lineage>
</organism>
<dbReference type="SMART" id="SM00072">
    <property type="entry name" value="GuKc"/>
    <property type="match status" value="1"/>
</dbReference>
<dbReference type="InterPro" id="IPR036028">
    <property type="entry name" value="SH3-like_dom_sf"/>
</dbReference>
<dbReference type="PANTHER" id="PTHR23122">
    <property type="entry name" value="MEMBRANE-ASSOCIATED GUANYLATE KINASE MAGUK"/>
    <property type="match status" value="1"/>
</dbReference>
<dbReference type="PROSITE" id="PS50106">
    <property type="entry name" value="PDZ"/>
    <property type="match status" value="1"/>
</dbReference>
<dbReference type="SMART" id="SM00228">
    <property type="entry name" value="PDZ"/>
    <property type="match status" value="1"/>
</dbReference>
<dbReference type="CDD" id="cd00071">
    <property type="entry name" value="GMPK"/>
    <property type="match status" value="1"/>
</dbReference>
<dbReference type="InterPro" id="IPR008145">
    <property type="entry name" value="GK/Ca_channel_bsu"/>
</dbReference>
<reference evidence="8" key="1">
    <citation type="submission" date="2021-02" db="EMBL/GenBank/DDBJ databases">
        <authorList>
            <person name="Nowell W R."/>
        </authorList>
    </citation>
    <scope>NUCLEOTIDE SEQUENCE</scope>
    <source>
        <strain evidence="8">Ploen Becks lab</strain>
    </source>
</reference>
<dbReference type="SMART" id="SM00326">
    <property type="entry name" value="SH3"/>
    <property type="match status" value="1"/>
</dbReference>
<dbReference type="InterPro" id="IPR001478">
    <property type="entry name" value="PDZ"/>
</dbReference>
<feature type="domain" description="PDZ" evidence="7">
    <location>
        <begin position="342"/>
        <end position="422"/>
    </location>
</feature>
<dbReference type="Pfam" id="PF00625">
    <property type="entry name" value="Guanylate_kin"/>
    <property type="match status" value="1"/>
</dbReference>
<dbReference type="InterPro" id="IPR027417">
    <property type="entry name" value="P-loop_NTPase"/>
</dbReference>
<evidence type="ECO:0000313" key="9">
    <source>
        <dbReference type="Proteomes" id="UP000663879"/>
    </source>
</evidence>
<dbReference type="Pfam" id="PF07653">
    <property type="entry name" value="SH3_2"/>
    <property type="match status" value="1"/>
</dbReference>
<evidence type="ECO:0000259" key="6">
    <source>
        <dbReference type="PROSITE" id="PS50052"/>
    </source>
</evidence>
<feature type="domain" description="SH3" evidence="5">
    <location>
        <begin position="439"/>
        <end position="510"/>
    </location>
</feature>
<dbReference type="SUPFAM" id="SSF50044">
    <property type="entry name" value="SH3-domain"/>
    <property type="match status" value="1"/>
</dbReference>
<feature type="region of interest" description="Disordered" evidence="4">
    <location>
        <begin position="124"/>
        <end position="172"/>
    </location>
</feature>
<comment type="caution">
    <text evidence="8">The sequence shown here is derived from an EMBL/GenBank/DDBJ whole genome shotgun (WGS) entry which is preliminary data.</text>
</comment>
<dbReference type="EMBL" id="CAJNOC010000494">
    <property type="protein sequence ID" value="CAF0768291.1"/>
    <property type="molecule type" value="Genomic_DNA"/>
</dbReference>
<keyword evidence="9" id="KW-1185">Reference proteome</keyword>
<evidence type="ECO:0000256" key="4">
    <source>
        <dbReference type="SAM" id="MobiDB-lite"/>
    </source>
</evidence>
<dbReference type="CDD" id="cd12036">
    <property type="entry name" value="SH3_MPP5"/>
    <property type="match status" value="1"/>
</dbReference>
<evidence type="ECO:0000256" key="1">
    <source>
        <dbReference type="ARBA" id="ARBA00007014"/>
    </source>
</evidence>
<protein>
    <recommendedName>
        <fullName evidence="10">MAGUK p55 subfamily member 5</fullName>
    </recommendedName>
</protein>
<dbReference type="InterPro" id="IPR020590">
    <property type="entry name" value="Guanylate_kinase_CS"/>
</dbReference>
<evidence type="ECO:0000313" key="8">
    <source>
        <dbReference type="EMBL" id="CAF0768291.1"/>
    </source>
</evidence>
<gene>
    <name evidence="8" type="ORF">OXX778_LOCUS4814</name>
</gene>
<evidence type="ECO:0000256" key="2">
    <source>
        <dbReference type="ARBA" id="ARBA00022443"/>
    </source>
</evidence>
<sequence length="765" mass="88705">MDMYTETIELSHREMPIDCPDGFIPEIKTRPSLPNLIVNSHFKSKKSNKSLKKLSLSSNESSKSKNSSKNSDFSFTNLNTTNTPLLFSDNDHFQERPPSYKSQNLYENDLLYLKDNKDLDTNLKGMVNGAFSSNDEEDEPIDQHENSPENNHKSRNDTLKSNRSKNENSSKITLTETDMKNLLLTCNNDLTLLNQILNSSEFMSKFNVRKSLVARNLKDTLLNNDTQITTKIQESIYENETILKSIENNHTVNKTEHIFYSNKTFECTLSQKTQCNETKLQEDKKSLSGSLKKKSHDSKLLLDDLVLNRDINDKIENEESLTDEGKYLLKKAQYYCVDNLKLVNIEKPDDVPLGATIKNQDGSIIISRIVMGSAAQKSGLLHERDEILEINMISVRGKTINDVCDMLCNLNGMISFLIIPNMDFEPVKISIDENYLKSQKVFHIRALFNYSPQEDLYIPCRELGLSFNKGDILHVTNQEDENWWQAYRDDDKDQSMAGLIPSQSFQEKRISQMQAIIGDSFMNRKKREKGICIQRNPRRKFLYGLESKNEDLVTYEEVVLYKPPSNRKRPIVLIGPHNIGRHELRKRLMQANPSLFEVAIPHTTRAQRRDEVDGKDYHFLPRHIFEVDIKQGRFIEHGEYEKNLYGTSREAIKKVIENSKICILNLYPQALKNLRNSDLIPYVIYIGPSNLIKLKELKASLNESFKENDLLDIIDRGREIEEMYGHYFDRIIRNYNMDKTYQELFDTINQVQSDEHWVPTSWLSN</sequence>
<feature type="domain" description="Guanylate kinase-like" evidence="6">
    <location>
        <begin position="568"/>
        <end position="749"/>
    </location>
</feature>
<dbReference type="OrthoDB" id="43580at2759"/>
<evidence type="ECO:0000259" key="7">
    <source>
        <dbReference type="PROSITE" id="PS50106"/>
    </source>
</evidence>
<evidence type="ECO:0000256" key="3">
    <source>
        <dbReference type="PROSITE-ProRule" id="PRU00192"/>
    </source>
</evidence>
<evidence type="ECO:0000259" key="5">
    <source>
        <dbReference type="PROSITE" id="PS50002"/>
    </source>
</evidence>
<dbReference type="PROSITE" id="PS00856">
    <property type="entry name" value="GUANYLATE_KINASE_1"/>
    <property type="match status" value="1"/>
</dbReference>